<evidence type="ECO:0008006" key="3">
    <source>
        <dbReference type="Google" id="ProtNLM"/>
    </source>
</evidence>
<reference evidence="2" key="1">
    <citation type="journal article" date="2019" name="Int. J. Syst. Evol. Microbiol.">
        <title>The Global Catalogue of Microorganisms (GCM) 10K type strain sequencing project: providing services to taxonomists for standard genome sequencing and annotation.</title>
        <authorList>
            <consortium name="The Broad Institute Genomics Platform"/>
            <consortium name="The Broad Institute Genome Sequencing Center for Infectious Disease"/>
            <person name="Wu L."/>
            <person name="Ma J."/>
        </authorList>
    </citation>
    <scope>NUCLEOTIDE SEQUENCE [LARGE SCALE GENOMIC DNA]</scope>
    <source>
        <strain evidence="2">NBRC 103627</strain>
    </source>
</reference>
<dbReference type="Proteomes" id="UP001596003">
    <property type="component" value="Unassembled WGS sequence"/>
</dbReference>
<proteinExistence type="predicted"/>
<gene>
    <name evidence="1" type="ORF">ACFO3N_24580</name>
</gene>
<organism evidence="1 2">
    <name type="scientific">Flavobacterium chungangensis</name>
    <dbReference type="NCBI Taxonomy" id="2708132"/>
    <lineage>
        <taxon>Bacteria</taxon>
        <taxon>Pseudomonadati</taxon>
        <taxon>Bacteroidota</taxon>
        <taxon>Flavobacteriia</taxon>
        <taxon>Flavobacteriales</taxon>
        <taxon>Flavobacteriaceae</taxon>
        <taxon>Flavobacterium</taxon>
    </lineage>
</organism>
<name>A0ABV8ZP70_9FLAO</name>
<evidence type="ECO:0000313" key="1">
    <source>
        <dbReference type="EMBL" id="MFC4480267.1"/>
    </source>
</evidence>
<dbReference type="RefSeq" id="WP_379801465.1">
    <property type="nucleotide sequence ID" value="NZ_JBHSFY010000025.1"/>
</dbReference>
<protein>
    <recommendedName>
        <fullName evidence="3">DUF5071 domain-containing protein</fullName>
    </recommendedName>
</protein>
<dbReference type="EMBL" id="JBHSFY010000025">
    <property type="protein sequence ID" value="MFC4480267.1"/>
    <property type="molecule type" value="Genomic_DNA"/>
</dbReference>
<comment type="caution">
    <text evidence="1">The sequence shown here is derived from an EMBL/GenBank/DDBJ whole genome shotgun (WGS) entry which is preliminary data.</text>
</comment>
<accession>A0ABV8ZP70</accession>
<evidence type="ECO:0000313" key="2">
    <source>
        <dbReference type="Proteomes" id="UP001596003"/>
    </source>
</evidence>
<sequence length="167" mass="19700">MKKIIPTLISSFENNDSTNFEKTFTYMEEVEKILPQSKICFDLLKKLNFQTTDSESDSLITALHKIQYPSNPTDHFYFFFPIVSHILYYKPLYEKEILKYLIGSNFANGTSEVEEMIGIINGAMKYKLNENQNYLSKESQDWITNELPKLKNEVQREIDICWKELDE</sequence>
<keyword evidence="2" id="KW-1185">Reference proteome</keyword>